<feature type="region of interest" description="Disordered" evidence="1">
    <location>
        <begin position="1"/>
        <end position="40"/>
    </location>
</feature>
<sequence length="580" mass="63584">MHQQGAASRRSRMKRTPPARDPGGRRQPAQAFRRNADGAPAPPVGCLPSVFFLAGRYFNRSAWTDQGRLRRYKARPILPRRRAGQASVRCVNLFLEQTPQRPGLTLYSRTAAITGLEQHRRASGPISKGLGLQDCLTERKAAQASRADARKPRKLLCLSMQRLDTKSPACDGEIVGVARHAEPPLPVEVDQRVVATEQPFQPESLKTAARTNRKRRNRISWPGPEANRRDFANGAAAVTIIELADCKVSDAKARGAHCSASSLPDPKQNSCDSMLSTTGDSERAFSRRRAALKEEQLAADSSRQQQQAAGSSTPANAAVWGDKALIQKVQLFESRLLGIRHHRRSSGPGLRGWPKCFKVGMKRELEFFNRARACGRRPSTEWNQNDSDRILTAAKGGRAAPENPVRTSPCHFVRRFVKFVKILPEFELIGKQDAGRLIKGGAFNFILMRRSGHLQSTTATASRSSWPAQAAGTPSRCPPSRQCLADSPGGAAIDCAQRGQAVLAGGYLLLKALHRQRLAKAGCACNVYFRLLNRLTELESLGQAVWQSVQHGGLSASVRGSTPCCELFQQRECAPARTAR</sequence>
<feature type="region of interest" description="Disordered" evidence="1">
    <location>
        <begin position="257"/>
        <end position="283"/>
    </location>
</feature>
<evidence type="ECO:0000313" key="3">
    <source>
        <dbReference type="WBParaSite" id="snap_masked-unitig_44711-processed-gene-0.0-mRNA-1"/>
    </source>
</evidence>
<feature type="compositionally biased region" description="Polar residues" evidence="1">
    <location>
        <begin position="458"/>
        <end position="467"/>
    </location>
</feature>
<dbReference type="AlphaFoldDB" id="A0A1I8JRN8"/>
<keyword evidence="2" id="KW-1185">Reference proteome</keyword>
<dbReference type="Proteomes" id="UP000095280">
    <property type="component" value="Unplaced"/>
</dbReference>
<feature type="region of interest" description="Disordered" evidence="1">
    <location>
        <begin position="458"/>
        <end position="479"/>
    </location>
</feature>
<feature type="compositionally biased region" description="Polar residues" evidence="1">
    <location>
        <begin position="259"/>
        <end position="279"/>
    </location>
</feature>
<evidence type="ECO:0000313" key="2">
    <source>
        <dbReference type="Proteomes" id="UP000095280"/>
    </source>
</evidence>
<accession>A0A1I8JRN8</accession>
<proteinExistence type="predicted"/>
<feature type="region of interest" description="Disordered" evidence="1">
    <location>
        <begin position="207"/>
        <end position="228"/>
    </location>
</feature>
<organism evidence="2 3">
    <name type="scientific">Macrostomum lignano</name>
    <dbReference type="NCBI Taxonomy" id="282301"/>
    <lineage>
        <taxon>Eukaryota</taxon>
        <taxon>Metazoa</taxon>
        <taxon>Spiralia</taxon>
        <taxon>Lophotrochozoa</taxon>
        <taxon>Platyhelminthes</taxon>
        <taxon>Rhabditophora</taxon>
        <taxon>Macrostomorpha</taxon>
        <taxon>Macrostomida</taxon>
        <taxon>Macrostomidae</taxon>
        <taxon>Macrostomum</taxon>
    </lineage>
</organism>
<name>A0A1I8JRN8_9PLAT</name>
<dbReference type="WBParaSite" id="snap_masked-unitig_44711-processed-gene-0.0-mRNA-1">
    <property type="protein sequence ID" value="snap_masked-unitig_44711-processed-gene-0.0-mRNA-1"/>
    <property type="gene ID" value="snap_masked-unitig_44711-processed-gene-0.0"/>
</dbReference>
<evidence type="ECO:0000256" key="1">
    <source>
        <dbReference type="SAM" id="MobiDB-lite"/>
    </source>
</evidence>
<reference evidence="3" key="1">
    <citation type="submission" date="2016-11" db="UniProtKB">
        <authorList>
            <consortium name="WormBaseParasite"/>
        </authorList>
    </citation>
    <scope>IDENTIFICATION</scope>
</reference>
<protein>
    <submittedName>
        <fullName evidence="3">Protein kinase domain-containing protein</fullName>
    </submittedName>
</protein>